<dbReference type="AlphaFoldDB" id="A0A2M3ZWB9"/>
<organism evidence="2">
    <name type="scientific">Anopheles braziliensis</name>
    <dbReference type="NCBI Taxonomy" id="58242"/>
    <lineage>
        <taxon>Eukaryota</taxon>
        <taxon>Metazoa</taxon>
        <taxon>Ecdysozoa</taxon>
        <taxon>Arthropoda</taxon>
        <taxon>Hexapoda</taxon>
        <taxon>Insecta</taxon>
        <taxon>Pterygota</taxon>
        <taxon>Neoptera</taxon>
        <taxon>Endopterygota</taxon>
        <taxon>Diptera</taxon>
        <taxon>Nematocera</taxon>
        <taxon>Culicoidea</taxon>
        <taxon>Culicidae</taxon>
        <taxon>Anophelinae</taxon>
        <taxon>Anopheles</taxon>
    </lineage>
</organism>
<reference evidence="2" key="1">
    <citation type="submission" date="2018-01" db="EMBL/GenBank/DDBJ databases">
        <title>An insight into the sialome of Amazonian anophelines.</title>
        <authorList>
            <person name="Ribeiro J.M."/>
            <person name="Scarpassa V."/>
            <person name="Calvo E."/>
        </authorList>
    </citation>
    <scope>NUCLEOTIDE SEQUENCE</scope>
    <source>
        <tissue evidence="2">Salivary glands</tissue>
    </source>
</reference>
<evidence type="ECO:0000313" key="2">
    <source>
        <dbReference type="EMBL" id="MBW32698.1"/>
    </source>
</evidence>
<accession>A0A2M3ZWB9</accession>
<feature type="chain" id="PRO_5014850266" evidence="1">
    <location>
        <begin position="20"/>
        <end position="85"/>
    </location>
</feature>
<name>A0A2M3ZWB9_9DIPT</name>
<dbReference type="EMBL" id="GGFM01011947">
    <property type="protein sequence ID" value="MBW32698.1"/>
    <property type="molecule type" value="Transcribed_RNA"/>
</dbReference>
<evidence type="ECO:0000256" key="1">
    <source>
        <dbReference type="SAM" id="SignalP"/>
    </source>
</evidence>
<feature type="signal peptide" evidence="1">
    <location>
        <begin position="1"/>
        <end position="19"/>
    </location>
</feature>
<sequence length="85" mass="9325">MLMLNVCLPLFIFIRMRLAHWAVGRTAVDPTIWMDGMMSSVWQQLRCPGSHCTSSQLSAPSMGSIDSIETTAVLDADTLECSGFS</sequence>
<protein>
    <submittedName>
        <fullName evidence="2">Putative secreted peptide</fullName>
    </submittedName>
</protein>
<keyword evidence="1" id="KW-0732">Signal</keyword>
<proteinExistence type="predicted"/>